<proteinExistence type="predicted"/>
<reference evidence="2" key="1">
    <citation type="submission" date="2018-11" db="EMBL/GenBank/DDBJ databases">
        <authorList>
            <person name="Alioto T."/>
            <person name="Alioto T."/>
        </authorList>
    </citation>
    <scope>NUCLEOTIDE SEQUENCE</scope>
</reference>
<sequence>METMLKAIRVGNRAYATKLWIKFEELKENPENVKMEEFKAIEYAVTQKKKIIHDLNEKMKEVLHEDYIEKEITESDEYMFNLDSKLRQIRKLKQTIKSSNNTSNFKEKSTMNANAECYIPTSNAINTNTSAVYTLNTRERIPSEENPTGNQSRNFTGSPPPNHSRICTYSRQL</sequence>
<gene>
    <name evidence="2" type="ORF">MGAL_10B012212</name>
</gene>
<evidence type="ECO:0000313" key="2">
    <source>
        <dbReference type="EMBL" id="VDI28507.1"/>
    </source>
</evidence>
<feature type="region of interest" description="Disordered" evidence="1">
    <location>
        <begin position="139"/>
        <end position="173"/>
    </location>
</feature>
<accession>A0A8B6E238</accession>
<dbReference type="EMBL" id="UYJE01004506">
    <property type="protein sequence ID" value="VDI28507.1"/>
    <property type="molecule type" value="Genomic_DNA"/>
</dbReference>
<protein>
    <submittedName>
        <fullName evidence="2">Uncharacterized protein</fullName>
    </submittedName>
</protein>
<organism evidence="2 3">
    <name type="scientific">Mytilus galloprovincialis</name>
    <name type="common">Mediterranean mussel</name>
    <dbReference type="NCBI Taxonomy" id="29158"/>
    <lineage>
        <taxon>Eukaryota</taxon>
        <taxon>Metazoa</taxon>
        <taxon>Spiralia</taxon>
        <taxon>Lophotrochozoa</taxon>
        <taxon>Mollusca</taxon>
        <taxon>Bivalvia</taxon>
        <taxon>Autobranchia</taxon>
        <taxon>Pteriomorphia</taxon>
        <taxon>Mytilida</taxon>
        <taxon>Mytiloidea</taxon>
        <taxon>Mytilidae</taxon>
        <taxon>Mytilinae</taxon>
        <taxon>Mytilus</taxon>
    </lineage>
</organism>
<keyword evidence="3" id="KW-1185">Reference proteome</keyword>
<feature type="compositionally biased region" description="Polar residues" evidence="1">
    <location>
        <begin position="145"/>
        <end position="157"/>
    </location>
</feature>
<dbReference type="AlphaFoldDB" id="A0A8B6E238"/>
<dbReference type="OrthoDB" id="6092789at2759"/>
<dbReference type="Proteomes" id="UP000596742">
    <property type="component" value="Unassembled WGS sequence"/>
</dbReference>
<evidence type="ECO:0000256" key="1">
    <source>
        <dbReference type="SAM" id="MobiDB-lite"/>
    </source>
</evidence>
<evidence type="ECO:0000313" key="3">
    <source>
        <dbReference type="Proteomes" id="UP000596742"/>
    </source>
</evidence>
<comment type="caution">
    <text evidence="2">The sequence shown here is derived from an EMBL/GenBank/DDBJ whole genome shotgun (WGS) entry which is preliminary data.</text>
</comment>
<name>A0A8B6E238_MYTGA</name>